<evidence type="ECO:0000256" key="2">
    <source>
        <dbReference type="ARBA" id="ARBA00009152"/>
    </source>
</evidence>
<evidence type="ECO:0000313" key="11">
    <source>
        <dbReference type="Proteomes" id="UP000265816"/>
    </source>
</evidence>
<dbReference type="Pfam" id="PF02811">
    <property type="entry name" value="PHP"/>
    <property type="match status" value="1"/>
</dbReference>
<feature type="domain" description="PHP" evidence="9">
    <location>
        <begin position="4"/>
        <end position="212"/>
    </location>
</feature>
<reference evidence="10 11" key="1">
    <citation type="submission" date="2018-08" db="EMBL/GenBank/DDBJ databases">
        <title>Bacillus jemisoniae sp. nov., Bacillus chryseoplanitiae sp. nov., Bacillus resnikiae sp. nov., and Bacillus frankliniae sp. nov., isolated from Viking spacecraft and associated surfaces.</title>
        <authorList>
            <person name="Seuylemezian A."/>
            <person name="Vaishampayan P."/>
        </authorList>
    </citation>
    <scope>NUCLEOTIDE SEQUENCE [LARGE SCALE GENOMIC DNA]</scope>
    <source>
        <strain evidence="10 11">JJ-247</strain>
    </source>
</reference>
<keyword evidence="6 8" id="KW-0368">Histidine biosynthesis</keyword>
<evidence type="ECO:0000313" key="10">
    <source>
        <dbReference type="EMBL" id="RID83125.1"/>
    </source>
</evidence>
<evidence type="ECO:0000256" key="3">
    <source>
        <dbReference type="ARBA" id="ARBA00013085"/>
    </source>
</evidence>
<dbReference type="NCBIfam" id="TIGR01856">
    <property type="entry name" value="hisJ_fam"/>
    <property type="match status" value="1"/>
</dbReference>
<dbReference type="Gene3D" id="3.20.20.140">
    <property type="entry name" value="Metal-dependent hydrolases"/>
    <property type="match status" value="1"/>
</dbReference>
<evidence type="ECO:0000256" key="8">
    <source>
        <dbReference type="RuleBase" id="RU366003"/>
    </source>
</evidence>
<evidence type="ECO:0000256" key="4">
    <source>
        <dbReference type="ARBA" id="ARBA00022605"/>
    </source>
</evidence>
<dbReference type="EMBL" id="QWVT01000029">
    <property type="protein sequence ID" value="RID83125.1"/>
    <property type="molecule type" value="Genomic_DNA"/>
</dbReference>
<dbReference type="InterPro" id="IPR016195">
    <property type="entry name" value="Pol/histidinol_Pase-like"/>
</dbReference>
<dbReference type="PANTHER" id="PTHR21039:SF0">
    <property type="entry name" value="HISTIDINOL-PHOSPHATASE"/>
    <property type="match status" value="1"/>
</dbReference>
<protein>
    <recommendedName>
        <fullName evidence="3 8">Histidinol-phosphatase</fullName>
        <shortName evidence="8">HolPase</shortName>
        <ecNumber evidence="3 8">3.1.3.15</ecNumber>
    </recommendedName>
</protein>
<dbReference type="Proteomes" id="UP000265816">
    <property type="component" value="Unassembled WGS sequence"/>
</dbReference>
<dbReference type="RefSeq" id="WP_119113971.1">
    <property type="nucleotide sequence ID" value="NZ_CBCSEO010000003.1"/>
</dbReference>
<keyword evidence="4 8" id="KW-0028">Amino-acid biosynthesis</keyword>
<accession>A0A398AZX7</accession>
<evidence type="ECO:0000259" key="9">
    <source>
        <dbReference type="Pfam" id="PF02811"/>
    </source>
</evidence>
<evidence type="ECO:0000256" key="7">
    <source>
        <dbReference type="ARBA" id="ARBA00049158"/>
    </source>
</evidence>
<comment type="catalytic activity">
    <reaction evidence="7 8">
        <text>L-histidinol phosphate + H2O = L-histidinol + phosphate</text>
        <dbReference type="Rhea" id="RHEA:14465"/>
        <dbReference type="ChEBI" id="CHEBI:15377"/>
        <dbReference type="ChEBI" id="CHEBI:43474"/>
        <dbReference type="ChEBI" id="CHEBI:57699"/>
        <dbReference type="ChEBI" id="CHEBI:57980"/>
        <dbReference type="EC" id="3.1.3.15"/>
    </reaction>
</comment>
<evidence type="ECO:0000256" key="6">
    <source>
        <dbReference type="ARBA" id="ARBA00023102"/>
    </source>
</evidence>
<dbReference type="InterPro" id="IPR010140">
    <property type="entry name" value="Histidinol_P_phosphatase_HisJ"/>
</dbReference>
<keyword evidence="5 8" id="KW-0378">Hydrolase</keyword>
<organism evidence="10 11">
    <name type="scientific">Mesobacillus zeae</name>
    <dbReference type="NCBI Taxonomy" id="1917180"/>
    <lineage>
        <taxon>Bacteria</taxon>
        <taxon>Bacillati</taxon>
        <taxon>Bacillota</taxon>
        <taxon>Bacilli</taxon>
        <taxon>Bacillales</taxon>
        <taxon>Bacillaceae</taxon>
        <taxon>Mesobacillus</taxon>
    </lineage>
</organism>
<dbReference type="GO" id="GO:0004401">
    <property type="term" value="F:histidinol-phosphatase activity"/>
    <property type="evidence" value="ECO:0007669"/>
    <property type="project" value="UniProtKB-UniRule"/>
</dbReference>
<dbReference type="UniPathway" id="UPA00031">
    <property type="reaction ID" value="UER00013"/>
</dbReference>
<name>A0A398AZX7_9BACI</name>
<dbReference type="EC" id="3.1.3.15" evidence="3 8"/>
<dbReference type="AlphaFoldDB" id="A0A398AZX7"/>
<dbReference type="OrthoDB" id="9775255at2"/>
<keyword evidence="11" id="KW-1185">Reference proteome</keyword>
<evidence type="ECO:0000256" key="5">
    <source>
        <dbReference type="ARBA" id="ARBA00022801"/>
    </source>
</evidence>
<dbReference type="NCBIfam" id="NF005996">
    <property type="entry name" value="PRK08123.1"/>
    <property type="match status" value="1"/>
</dbReference>
<comment type="similarity">
    <text evidence="2 8">Belongs to the PHP hydrolase family. HisK subfamily.</text>
</comment>
<gene>
    <name evidence="10" type="primary">hisJ</name>
    <name evidence="10" type="ORF">D1970_16520</name>
</gene>
<proteinExistence type="inferred from homology"/>
<sequence>MLIDGHVHTPFCPHGTKDVLDDYVERALSIGYTEITFTEHAPLPEGFADPTPLKDSAMKREDLEQYFFEIDKVKNKYKGRIRIHTGLEVDYIEGFEKETAAFLDQTGKNLDDAILSVHFLKDRNGDYSCVDYSPANFEKMAGHYGSVDKVYENYYRTVLKSIEANLGLYKPKRIGHITLVHKFQLKYPPEKTFTNEIHHILEKICSCGYEIDCNGAGTAKPLCRETYPPSNVIEKAADMGIPLIYGSDAHQVKELGQGMNFIRKSLHAAD</sequence>
<dbReference type="GO" id="GO:0005737">
    <property type="term" value="C:cytoplasm"/>
    <property type="evidence" value="ECO:0007669"/>
    <property type="project" value="TreeGrafter"/>
</dbReference>
<dbReference type="CDD" id="cd12110">
    <property type="entry name" value="PHP_HisPPase_Hisj_like"/>
    <property type="match status" value="1"/>
</dbReference>
<dbReference type="PANTHER" id="PTHR21039">
    <property type="entry name" value="HISTIDINOL PHOSPHATASE-RELATED"/>
    <property type="match status" value="1"/>
</dbReference>
<dbReference type="InterPro" id="IPR004013">
    <property type="entry name" value="PHP_dom"/>
</dbReference>
<dbReference type="SUPFAM" id="SSF89550">
    <property type="entry name" value="PHP domain-like"/>
    <property type="match status" value="1"/>
</dbReference>
<evidence type="ECO:0000256" key="1">
    <source>
        <dbReference type="ARBA" id="ARBA00004970"/>
    </source>
</evidence>
<comment type="pathway">
    <text evidence="1 8">Amino-acid biosynthesis; L-histidine biosynthesis; L-histidine from 5-phospho-alpha-D-ribose 1-diphosphate: step 8/9.</text>
</comment>
<dbReference type="GO" id="GO:0000105">
    <property type="term" value="P:L-histidine biosynthetic process"/>
    <property type="evidence" value="ECO:0007669"/>
    <property type="project" value="UniProtKB-UniRule"/>
</dbReference>
<comment type="caution">
    <text evidence="10">The sequence shown here is derived from an EMBL/GenBank/DDBJ whole genome shotgun (WGS) entry which is preliminary data.</text>
</comment>